<accession>A0ABR3IQ90</accession>
<keyword evidence="1" id="KW-0540">Nuclease</keyword>
<evidence type="ECO:0000313" key="4">
    <source>
        <dbReference type="EMBL" id="KAL0945417.1"/>
    </source>
</evidence>
<dbReference type="InterPro" id="IPR000026">
    <property type="entry name" value="N1-like"/>
</dbReference>
<dbReference type="InterPro" id="IPR016191">
    <property type="entry name" value="Ribonuclease/ribotoxin"/>
</dbReference>
<comment type="caution">
    <text evidence="4">The sequence shown here is derived from an EMBL/GenBank/DDBJ whole genome shotgun (WGS) entry which is preliminary data.</text>
</comment>
<feature type="signal peptide" evidence="3">
    <location>
        <begin position="1"/>
        <end position="20"/>
    </location>
</feature>
<feature type="chain" id="PRO_5046773895" evidence="3">
    <location>
        <begin position="21"/>
        <end position="167"/>
    </location>
</feature>
<evidence type="ECO:0000256" key="1">
    <source>
        <dbReference type="ARBA" id="ARBA00022722"/>
    </source>
</evidence>
<evidence type="ECO:0000313" key="5">
    <source>
        <dbReference type="Proteomes" id="UP001556367"/>
    </source>
</evidence>
<dbReference type="EMBL" id="JASNQZ010000018">
    <property type="protein sequence ID" value="KAL0945417.1"/>
    <property type="molecule type" value="Genomic_DNA"/>
</dbReference>
<sequence>MRFQALVVLLCSIQGALVLAGKPKLTVLGAKGCKCGQGRTSRTYGMLTVKDTIAMTSKPYEFKSNTYPHRFSNAEKLHTFVKIADRLPEKLNEDIKVPPQPHADCVKPGTADLEIIPMIKPNGDPHDLDRIIRTKTGRFCGCVSHPPNTKPNDTKYNSFVECGFVDE</sequence>
<dbReference type="Gene3D" id="3.10.450.30">
    <property type="entry name" value="Microbial ribonucleases"/>
    <property type="match status" value="1"/>
</dbReference>
<evidence type="ECO:0000256" key="2">
    <source>
        <dbReference type="ARBA" id="ARBA00022801"/>
    </source>
</evidence>
<dbReference type="Proteomes" id="UP001556367">
    <property type="component" value="Unassembled WGS sequence"/>
</dbReference>
<dbReference type="Pfam" id="PF00545">
    <property type="entry name" value="Ribonuclease"/>
    <property type="match status" value="1"/>
</dbReference>
<evidence type="ECO:0000256" key="3">
    <source>
        <dbReference type="SAM" id="SignalP"/>
    </source>
</evidence>
<proteinExistence type="predicted"/>
<protein>
    <submittedName>
        <fullName evidence="4">Uncharacterized protein</fullName>
    </submittedName>
</protein>
<dbReference type="SUPFAM" id="SSF53933">
    <property type="entry name" value="Microbial ribonucleases"/>
    <property type="match status" value="1"/>
</dbReference>
<name>A0ABR3IQ90_9AGAR</name>
<reference evidence="5" key="1">
    <citation type="submission" date="2024-06" db="EMBL/GenBank/DDBJ databases">
        <title>Multi-omics analyses provide insights into the biosynthesis of the anticancer antibiotic pleurotin in Hohenbuehelia grisea.</title>
        <authorList>
            <person name="Weaver J.A."/>
            <person name="Alberti F."/>
        </authorList>
    </citation>
    <scope>NUCLEOTIDE SEQUENCE [LARGE SCALE GENOMIC DNA]</scope>
    <source>
        <strain evidence="5">T-177</strain>
    </source>
</reference>
<keyword evidence="5" id="KW-1185">Reference proteome</keyword>
<keyword evidence="3" id="KW-0732">Signal</keyword>
<organism evidence="4 5">
    <name type="scientific">Hohenbuehelia grisea</name>
    <dbReference type="NCBI Taxonomy" id="104357"/>
    <lineage>
        <taxon>Eukaryota</taxon>
        <taxon>Fungi</taxon>
        <taxon>Dikarya</taxon>
        <taxon>Basidiomycota</taxon>
        <taxon>Agaricomycotina</taxon>
        <taxon>Agaricomycetes</taxon>
        <taxon>Agaricomycetidae</taxon>
        <taxon>Agaricales</taxon>
        <taxon>Pleurotineae</taxon>
        <taxon>Pleurotaceae</taxon>
        <taxon>Hohenbuehelia</taxon>
    </lineage>
</organism>
<keyword evidence="2" id="KW-0378">Hydrolase</keyword>
<gene>
    <name evidence="4" type="ORF">HGRIS_000909</name>
</gene>